<keyword evidence="5" id="KW-0572">Peptidoglycan-anchor</keyword>
<proteinExistence type="predicted"/>
<dbReference type="Pfam" id="PF00746">
    <property type="entry name" value="Gram_pos_anchor"/>
    <property type="match status" value="1"/>
</dbReference>
<dbReference type="Gene3D" id="1.10.287.1490">
    <property type="match status" value="1"/>
</dbReference>
<evidence type="ECO:0000259" key="7">
    <source>
        <dbReference type="PROSITE" id="PS50847"/>
    </source>
</evidence>
<dbReference type="Pfam" id="PF04650">
    <property type="entry name" value="YSIRK_signal"/>
    <property type="match status" value="1"/>
</dbReference>
<feature type="compositionally biased region" description="Polar residues" evidence="6">
    <location>
        <begin position="371"/>
        <end position="398"/>
    </location>
</feature>
<evidence type="ECO:0000256" key="4">
    <source>
        <dbReference type="ARBA" id="ARBA00022737"/>
    </source>
</evidence>
<feature type="compositionally biased region" description="Basic and acidic residues" evidence="6">
    <location>
        <begin position="359"/>
        <end position="369"/>
    </location>
</feature>
<evidence type="ECO:0000256" key="1">
    <source>
        <dbReference type="ARBA" id="ARBA00022512"/>
    </source>
</evidence>
<dbReference type="PRINTS" id="PR00015">
    <property type="entry name" value="GPOSANCHOR"/>
</dbReference>
<dbReference type="NCBIfam" id="TIGR01168">
    <property type="entry name" value="YSIRK_signal"/>
    <property type="match status" value="1"/>
</dbReference>
<organism evidence="8">
    <name type="scientific">Streptococcus pyogenes</name>
    <dbReference type="NCBI Taxonomy" id="1314"/>
    <lineage>
        <taxon>Bacteria</taxon>
        <taxon>Bacillati</taxon>
        <taxon>Bacillota</taxon>
        <taxon>Bacilli</taxon>
        <taxon>Lactobacillales</taxon>
        <taxon>Streptococcaceae</taxon>
        <taxon>Streptococcus</taxon>
    </lineage>
</organism>
<keyword evidence="1" id="KW-0134">Cell wall</keyword>
<name>P95808_STRPY</name>
<dbReference type="PANTHER" id="PTHR43941">
    <property type="entry name" value="STRUCTURAL MAINTENANCE OF CHROMOSOMES PROTEIN 2"/>
    <property type="match status" value="1"/>
</dbReference>
<dbReference type="EMBL" id="X78483">
    <property type="protein sequence ID" value="CAA55232.1"/>
    <property type="molecule type" value="Genomic_DNA"/>
</dbReference>
<dbReference type="PANTHER" id="PTHR43941:SF1">
    <property type="entry name" value="STRUCTURAL MAINTENANCE OF CHROMOSOMES PROTEIN 2"/>
    <property type="match status" value="1"/>
</dbReference>
<dbReference type="InterPro" id="IPR049895">
    <property type="entry name" value="SMDRR"/>
</dbReference>
<gene>
    <name evidence="8" type="primary">fcrA13</name>
</gene>
<keyword evidence="8" id="KW-0675">Receptor</keyword>
<sequence length="425" mass="46559">MSKRNPNKHYSLRKLKTGTASVAVALTVLGTGLTNTTDVKAENRTPRFTAEEFKKAREKVIKEMFDDYTGATSRHYSNGYQRMTPSQLSNLMQGMFRETLQKKEELDTLSKALTHTIEKKIESENAYKKELGQLKAAAEAEAQKALDALNNKNKQISDLTNENAQLKEAIEGYVQTIQNASREIAAKQQELAAAKSQLEAKNAEIEALKQQDASKAEEIAKLQSEAATLENLLGSAKHELTDLQAKLDTATAEKAKLESQVTTLENLLGSAKRELTDLQAKLDAANAEKEKLQSQAAALEKQLEATKKELADLQAKLAATNQEKEKLEAEAKALKEQLAKQAEELAKLKADKASGAQKPDTKPGNKEVPTRPSQTRTNTNKAPMAQTKRQLPSTGEETTNPFFTAAALTVIASAGVLALKRKEEN</sequence>
<keyword evidence="3" id="KW-0732">Signal</keyword>
<dbReference type="InterPro" id="IPR019931">
    <property type="entry name" value="LPXTG_anchor"/>
</dbReference>
<dbReference type="InterPro" id="IPR005877">
    <property type="entry name" value="YSIRK_signal_dom"/>
</dbReference>
<dbReference type="PROSITE" id="PS52030">
    <property type="entry name" value="SMDRR"/>
    <property type="match status" value="1"/>
</dbReference>
<feature type="region of interest" description="Disordered" evidence="6">
    <location>
        <begin position="345"/>
        <end position="398"/>
    </location>
</feature>
<dbReference type="PROSITE" id="PS50847">
    <property type="entry name" value="GRAM_POS_ANCHORING"/>
    <property type="match status" value="1"/>
</dbReference>
<keyword evidence="4" id="KW-0677">Repeat</keyword>
<evidence type="ECO:0000256" key="6">
    <source>
        <dbReference type="SAM" id="MobiDB-lite"/>
    </source>
</evidence>
<evidence type="ECO:0000256" key="5">
    <source>
        <dbReference type="ARBA" id="ARBA00023088"/>
    </source>
</evidence>
<dbReference type="NCBIfam" id="TIGR01167">
    <property type="entry name" value="LPXTG_anchor"/>
    <property type="match status" value="1"/>
</dbReference>
<dbReference type="SUPFAM" id="SSF57997">
    <property type="entry name" value="Tropomyosin"/>
    <property type="match status" value="1"/>
</dbReference>
<evidence type="ECO:0000313" key="8">
    <source>
        <dbReference type="EMBL" id="CAA55232.1"/>
    </source>
</evidence>
<dbReference type="InterPro" id="IPR019950">
    <property type="entry name" value="M_anchor"/>
</dbReference>
<feature type="domain" description="Gram-positive cocci surface proteins LPxTG" evidence="7">
    <location>
        <begin position="391"/>
        <end position="425"/>
    </location>
</feature>
<accession>P95808</accession>
<protein>
    <submittedName>
        <fullName evidence="8">Fc-gamma receptor</fullName>
    </submittedName>
</protein>
<keyword evidence="2" id="KW-0964">Secreted</keyword>
<evidence type="ECO:0000256" key="2">
    <source>
        <dbReference type="ARBA" id="ARBA00022525"/>
    </source>
</evidence>
<dbReference type="AlphaFoldDB" id="P95808"/>
<evidence type="ECO:0000256" key="3">
    <source>
        <dbReference type="ARBA" id="ARBA00022729"/>
    </source>
</evidence>
<reference evidence="8" key="1">
    <citation type="journal article" date="1996" name="Med. Microbiol. Immunol.">
        <title>Different alleles of the fcrA/mrp gene of Streptococcus pyogenes encode M-related proteins exhibiting an identical immunoglobulin-binding pattern.</title>
        <authorList>
            <person name="Krebs B."/>
            <person name="Kaufhold A."/>
            <person name="Boyle M.D."/>
            <person name="Podbielski A."/>
        </authorList>
    </citation>
    <scope>NUCLEOTIDE SEQUENCE</scope>
    <source>
        <strain evidence="8">71-686</strain>
    </source>
</reference>